<dbReference type="EMBL" id="DTDP01000075">
    <property type="protein sequence ID" value="HGK53736.1"/>
    <property type="molecule type" value="Genomic_DNA"/>
</dbReference>
<organism evidence="1">
    <name type="scientific">candidate division WOR-3 bacterium</name>
    <dbReference type="NCBI Taxonomy" id="2052148"/>
    <lineage>
        <taxon>Bacteria</taxon>
        <taxon>Bacteria division WOR-3</taxon>
    </lineage>
</organism>
<evidence type="ECO:0008006" key="2">
    <source>
        <dbReference type="Google" id="ProtNLM"/>
    </source>
</evidence>
<reference evidence="1" key="1">
    <citation type="journal article" date="2020" name="mSystems">
        <title>Genome- and Community-Level Interaction Insights into Carbon Utilization and Element Cycling Functions of Hydrothermarchaeota in Hydrothermal Sediment.</title>
        <authorList>
            <person name="Zhou Z."/>
            <person name="Liu Y."/>
            <person name="Xu W."/>
            <person name="Pan J."/>
            <person name="Luo Z.H."/>
            <person name="Li M."/>
        </authorList>
    </citation>
    <scope>NUCLEOTIDE SEQUENCE [LARGE SCALE GENOMIC DNA]</scope>
    <source>
        <strain evidence="1">SpSt-695</strain>
    </source>
</reference>
<name>A0A7V3ZST7_UNCW3</name>
<accession>A0A7V3ZST7</accession>
<evidence type="ECO:0000313" key="1">
    <source>
        <dbReference type="EMBL" id="HGK53736.1"/>
    </source>
</evidence>
<protein>
    <recommendedName>
        <fullName evidence="2">Exo-alpha-sialidase</fullName>
    </recommendedName>
</protein>
<comment type="caution">
    <text evidence="1">The sequence shown here is derived from an EMBL/GenBank/DDBJ whole genome shotgun (WGS) entry which is preliminary data.</text>
</comment>
<proteinExistence type="predicted"/>
<sequence length="529" mass="59803">MKIFLILFICIEPNLKKDPNLKKYRKYFGVPSTGKNIFELQPVIIDSSPNQYTLWETAHDPICVNYNLIGIAYRRRDPSHPGTGWIGYAYSNNGTTWIRSPIINPLTGEDYPGRYPHSCITPSYCVSTWSVPISGVWGREAGNSMSRSTGNWNIDRLLSINLGISYATPLYLPDGNILVLGSGYDEQNNIGFTYAQKFNPANMQPVDSIRPVISLSEGIYAGSDIDGNKIAVFYKAPGGIFEGEQVLMARSLDGGNTWEGPLLVGKLPPDTMWMEGNWLYYCWYQFWVGGEGIFLPDGTPVFFGVGEMWGTMTDTSTGITLPVYGGGNIYMLKGGTCVNLTNDSDIDTPILRCHVGVSINRSANIISIVWQELTQIDVNIGYGYWDIFGMSSFNGGNTWTEKIQITNTPLFNDNLPHVARNIWENSLHIIYGTSYNGVNDLVYESESQNEIKIKIFYLKTGIPGYKVEEKIVLDDKYRKYEKNMFRKIEFKLNKKWEIINIAGQKLKNPKEGVYFLNFRNKYKKILILP</sequence>
<dbReference type="AlphaFoldDB" id="A0A7V3ZST7"/>
<gene>
    <name evidence="1" type="ORF">ENU72_01770</name>
</gene>